<protein>
    <submittedName>
        <fullName evidence="3">Putative phage minor capsid protein</fullName>
    </submittedName>
</protein>
<organism evidence="3 4">
    <name type="scientific">Lactobacillus pasteurii DSM 23907 = CRBIP 24.76</name>
    <dbReference type="NCBI Taxonomy" id="1423790"/>
    <lineage>
        <taxon>Bacteria</taxon>
        <taxon>Bacillati</taxon>
        <taxon>Bacillota</taxon>
        <taxon>Bacilli</taxon>
        <taxon>Lactobacillales</taxon>
        <taxon>Lactobacillaceae</taxon>
        <taxon>Lactobacillus</taxon>
    </lineage>
</organism>
<keyword evidence="4" id="KW-1185">Reference proteome</keyword>
<accession>I7JY74</accession>
<dbReference type="eggNOG" id="ENOG50331IS">
    <property type="taxonomic scope" value="Bacteria"/>
</dbReference>
<gene>
    <name evidence="3" type="ORF">BN53_04230</name>
</gene>
<dbReference type="STRING" id="1423790.BN53_04230"/>
<name>I7JY74_9LACO</name>
<dbReference type="RefSeq" id="WP_009559846.1">
    <property type="nucleotide sequence ID" value="NZ_AYZN01000017.1"/>
</dbReference>
<evidence type="ECO:0000313" key="4">
    <source>
        <dbReference type="Proteomes" id="UP000009311"/>
    </source>
</evidence>
<dbReference type="Pfam" id="PF06810">
    <property type="entry name" value="Phage_scaffold"/>
    <property type="match status" value="1"/>
</dbReference>
<feature type="region of interest" description="Disordered" evidence="2">
    <location>
        <begin position="153"/>
        <end position="184"/>
    </location>
</feature>
<evidence type="ECO:0000256" key="2">
    <source>
        <dbReference type="SAM" id="MobiDB-lite"/>
    </source>
</evidence>
<evidence type="ECO:0000313" key="3">
    <source>
        <dbReference type="EMBL" id="CCI85295.1"/>
    </source>
</evidence>
<dbReference type="OrthoDB" id="2365850at2"/>
<dbReference type="InterPro" id="IPR009636">
    <property type="entry name" value="SCAF"/>
</dbReference>
<evidence type="ECO:0000256" key="1">
    <source>
        <dbReference type="SAM" id="Coils"/>
    </source>
</evidence>
<dbReference type="Proteomes" id="UP000009311">
    <property type="component" value="Unassembled WGS sequence"/>
</dbReference>
<proteinExistence type="predicted"/>
<dbReference type="PATRIC" id="fig|1423790.3.peg.864"/>
<comment type="caution">
    <text evidence="3">The sequence shown here is derived from an EMBL/GenBank/DDBJ whole genome shotgun (WGS) entry which is preliminary data.</text>
</comment>
<dbReference type="AlphaFoldDB" id="I7JY74"/>
<keyword evidence="1" id="KW-0175">Coiled coil</keyword>
<sequence length="207" mass="23725">MEREFLEKQGLNADQIKSVMEQFGKDINSLKTANETKLNDLNGQLETYQQQISERDNQLKDLSKLTKDNEELSKKFEDAQKTITDNDKKFQSQLLQQRKSFAIEQALTKAGSYNNKALMPFVDMDRISTDDKGNFLHLDDVIADVREAFPQGFKSAEPKPEPKPVPKIVPTGNGSNDIETDPAKMSYEESVKLYNENPSRWRQLFSK</sequence>
<feature type="coiled-coil region" evidence="1">
    <location>
        <begin position="31"/>
        <end position="82"/>
    </location>
</feature>
<dbReference type="EMBL" id="CAKD01000021">
    <property type="protein sequence ID" value="CCI85295.1"/>
    <property type="molecule type" value="Genomic_DNA"/>
</dbReference>
<reference evidence="3 4" key="1">
    <citation type="submission" date="2012-06" db="EMBL/GenBank/DDBJ databases">
        <title>Draft Genome Sequence of Lactobacillus pasteurii CRBIP 24.76T.</title>
        <authorList>
            <person name="Cousin S."/>
            <person name="Bouchier C."/>
            <person name="Loux V."/>
            <person name="Ma L."/>
            <person name="Creno S."/>
            <person name="Bizet C."/>
            <person name="Clermont D."/>
        </authorList>
    </citation>
    <scope>NUCLEOTIDE SEQUENCE [LARGE SCALE GENOMIC DNA]</scope>
    <source>
        <strain evidence="4">CRBIP 24.76T</strain>
    </source>
</reference>